<name>A0A2S1FIF8_9BURK</name>
<geneLocation type="plasmid" evidence="1">
    <name>pE10SP1</name>
</geneLocation>
<accession>A0A2S1FIF8</accession>
<dbReference type="AlphaFoldDB" id="A0A2S1FIF8"/>
<evidence type="ECO:0000313" key="1">
    <source>
        <dbReference type="EMBL" id="AWD71986.1"/>
    </source>
</evidence>
<protein>
    <submittedName>
        <fullName evidence="1">Uncharacterized protein</fullName>
    </submittedName>
</protein>
<gene>
    <name evidence="1" type="ORF">pE10SP1_p047</name>
</gene>
<sequence>MKNTYGLVLKEKREPVRPVKMDLSNKEGSRVVMTAAKRVMTTHAKVIKALASR</sequence>
<organism evidence="1">
    <name type="scientific">Polaromonas sp. E10S</name>
    <dbReference type="NCBI Taxonomy" id="1840239"/>
    <lineage>
        <taxon>Bacteria</taxon>
        <taxon>Pseudomonadati</taxon>
        <taxon>Pseudomonadota</taxon>
        <taxon>Betaproteobacteria</taxon>
        <taxon>Burkholderiales</taxon>
        <taxon>Comamonadaceae</taxon>
        <taxon>Polaromonas</taxon>
    </lineage>
</organism>
<reference evidence="1" key="1">
    <citation type="submission" date="2018-01" db="EMBL/GenBank/DDBJ databases">
        <title>Plasmids of psychrophilic Polaromonas spp. isolated from Arctic and Antarctic glaciers.</title>
        <authorList>
            <person name="Dziewit L."/>
            <person name="Ciok A."/>
        </authorList>
    </citation>
    <scope>NUCLEOTIDE SEQUENCE</scope>
    <source>
        <plasmid evidence="1">pE10SP1</plasmid>
    </source>
</reference>
<keyword evidence="1" id="KW-0614">Plasmid</keyword>
<proteinExistence type="predicted"/>
<dbReference type="EMBL" id="MG869615">
    <property type="protein sequence ID" value="AWD71986.1"/>
    <property type="molecule type" value="Genomic_DNA"/>
</dbReference>